<keyword evidence="1" id="KW-0812">Transmembrane</keyword>
<comment type="caution">
    <text evidence="2">The sequence shown here is derived from an EMBL/GenBank/DDBJ whole genome shotgun (WGS) entry which is preliminary data.</text>
</comment>
<protein>
    <recommendedName>
        <fullName evidence="4">HEAT repeat domain-containing protein</fullName>
    </recommendedName>
</protein>
<feature type="transmembrane region" description="Helical" evidence="1">
    <location>
        <begin position="113"/>
        <end position="133"/>
    </location>
</feature>
<dbReference type="InterPro" id="IPR016024">
    <property type="entry name" value="ARM-type_fold"/>
</dbReference>
<organism evidence="2 3">
    <name type="scientific">Haloferula rosea</name>
    <dbReference type="NCBI Taxonomy" id="490093"/>
    <lineage>
        <taxon>Bacteria</taxon>
        <taxon>Pseudomonadati</taxon>
        <taxon>Verrucomicrobiota</taxon>
        <taxon>Verrucomicrobiia</taxon>
        <taxon>Verrucomicrobiales</taxon>
        <taxon>Verrucomicrobiaceae</taxon>
        <taxon>Haloferula</taxon>
    </lineage>
</organism>
<evidence type="ECO:0000313" key="3">
    <source>
        <dbReference type="Proteomes" id="UP000658278"/>
    </source>
</evidence>
<gene>
    <name evidence="2" type="ORF">JIN81_11550</name>
</gene>
<feature type="transmembrane region" description="Helical" evidence="1">
    <location>
        <begin position="174"/>
        <end position="192"/>
    </location>
</feature>
<keyword evidence="1" id="KW-1133">Transmembrane helix</keyword>
<feature type="transmembrane region" description="Helical" evidence="1">
    <location>
        <begin position="145"/>
        <end position="167"/>
    </location>
</feature>
<reference evidence="2" key="1">
    <citation type="submission" date="2021-01" db="EMBL/GenBank/DDBJ databases">
        <title>Modified the classification status of verrucomicrobia.</title>
        <authorList>
            <person name="Feng X."/>
        </authorList>
    </citation>
    <scope>NUCLEOTIDE SEQUENCE</scope>
    <source>
        <strain evidence="2">KCTC 22201</strain>
    </source>
</reference>
<dbReference type="Proteomes" id="UP000658278">
    <property type="component" value="Unassembled WGS sequence"/>
</dbReference>
<dbReference type="InterPro" id="IPR011989">
    <property type="entry name" value="ARM-like"/>
</dbReference>
<dbReference type="AlphaFoldDB" id="A0A934VG27"/>
<keyword evidence="3" id="KW-1185">Reference proteome</keyword>
<accession>A0A934VG27</accession>
<keyword evidence="1" id="KW-0472">Membrane</keyword>
<name>A0A934VG27_9BACT</name>
<evidence type="ECO:0008006" key="4">
    <source>
        <dbReference type="Google" id="ProtNLM"/>
    </source>
</evidence>
<evidence type="ECO:0000313" key="2">
    <source>
        <dbReference type="EMBL" id="MBK1827656.1"/>
    </source>
</evidence>
<dbReference type="Gene3D" id="2.20.28.160">
    <property type="match status" value="1"/>
</dbReference>
<dbReference type="EMBL" id="JAENII010000008">
    <property type="protein sequence ID" value="MBK1827656.1"/>
    <property type="molecule type" value="Genomic_DNA"/>
</dbReference>
<dbReference type="SUPFAM" id="SSF48371">
    <property type="entry name" value="ARM repeat"/>
    <property type="match status" value="1"/>
</dbReference>
<sequence>MMAPPMENPNLEPEMVSIRCPGCGQRFKVSPELEGKMVECGSCDHRFRVGEEVTIRSKKFYPGERKDPSLERFGRVPLQSGPAPQFEAAPMSMVQEHQAEPHVFVEPVSPQRVILGFAGVIGAAIVALIMVFGGSPGGMLDGAPMSNRLVLVGFTSLVASLLVFIANRHQRLKAVLGSLAIFGCLMPLPFVFRQGLPTDTTPVPMPLEPAGGLTSEGIISIEEDPYAELKSEIGYSKLAEALEVYGADGVSQGKTAVGVWVRDIRLFNLDQVFNFLVRSTGASAESWSYPRPPSDHLVVLRDVPPGLTSIAELCDEFGSVERVIDELNLIEVKVDNQTFLQGELDKMQDPGDPSFYELNRRELESIDLQRAQSAVKRLVEVEPKLYRSDIVKRLQELFEEGDLSMKRDVARALINWAADDDGSIAAVRIAASELQSNGEEVPDSVIQFLVKKRDEGSIDLIHALWLKEPQDWEALYGDLGAMIEPSLLSGFESYDPLAQLSAVRLLARVGTSAALPALKKAREDASAEVRVSMDRAIDVISKREP</sequence>
<proteinExistence type="predicted"/>
<dbReference type="Gene3D" id="1.25.10.10">
    <property type="entry name" value="Leucine-rich Repeat Variant"/>
    <property type="match status" value="1"/>
</dbReference>
<evidence type="ECO:0000256" key="1">
    <source>
        <dbReference type="SAM" id="Phobius"/>
    </source>
</evidence>